<dbReference type="EMBL" id="REGN01001384">
    <property type="protein sequence ID" value="RNA35018.1"/>
    <property type="molecule type" value="Genomic_DNA"/>
</dbReference>
<dbReference type="AlphaFoldDB" id="A0A3M7SHG9"/>
<dbReference type="Proteomes" id="UP000276133">
    <property type="component" value="Unassembled WGS sequence"/>
</dbReference>
<evidence type="ECO:0000313" key="1">
    <source>
        <dbReference type="EMBL" id="RNA35018.1"/>
    </source>
</evidence>
<organism evidence="1 2">
    <name type="scientific">Brachionus plicatilis</name>
    <name type="common">Marine rotifer</name>
    <name type="synonym">Brachionus muelleri</name>
    <dbReference type="NCBI Taxonomy" id="10195"/>
    <lineage>
        <taxon>Eukaryota</taxon>
        <taxon>Metazoa</taxon>
        <taxon>Spiralia</taxon>
        <taxon>Gnathifera</taxon>
        <taxon>Rotifera</taxon>
        <taxon>Eurotatoria</taxon>
        <taxon>Monogononta</taxon>
        <taxon>Pseudotrocha</taxon>
        <taxon>Ploima</taxon>
        <taxon>Brachionidae</taxon>
        <taxon>Brachionus</taxon>
    </lineage>
</organism>
<name>A0A3M7SHG9_BRAPC</name>
<comment type="caution">
    <text evidence="1">The sequence shown here is derived from an EMBL/GenBank/DDBJ whole genome shotgun (WGS) entry which is preliminary data.</text>
</comment>
<accession>A0A3M7SHG9</accession>
<reference evidence="1 2" key="1">
    <citation type="journal article" date="2018" name="Sci. Rep.">
        <title>Genomic signatures of local adaptation to the degree of environmental predictability in rotifers.</title>
        <authorList>
            <person name="Franch-Gras L."/>
            <person name="Hahn C."/>
            <person name="Garcia-Roger E.M."/>
            <person name="Carmona M.J."/>
            <person name="Serra M."/>
            <person name="Gomez A."/>
        </authorList>
    </citation>
    <scope>NUCLEOTIDE SEQUENCE [LARGE SCALE GENOMIC DNA]</scope>
    <source>
        <strain evidence="1">HYR1</strain>
    </source>
</reference>
<evidence type="ECO:0000313" key="2">
    <source>
        <dbReference type="Proteomes" id="UP000276133"/>
    </source>
</evidence>
<keyword evidence="2" id="KW-1185">Reference proteome</keyword>
<protein>
    <submittedName>
        <fullName evidence="1">Uncharacterized protein</fullName>
    </submittedName>
</protein>
<sequence length="65" mass="7251">MDIFNFSSVNRLISVNFSVKHLTPHKCQNIMIFKLAILLQKYPGSKTTSGDSVQNTSVCVVSSLY</sequence>
<proteinExistence type="predicted"/>
<gene>
    <name evidence="1" type="ORF">BpHYR1_000652</name>
</gene>